<dbReference type="GO" id="GO:0008017">
    <property type="term" value="F:microtubule binding"/>
    <property type="evidence" value="ECO:0007669"/>
    <property type="project" value="TreeGrafter"/>
</dbReference>
<dbReference type="PANTHER" id="PTHR16056">
    <property type="entry name" value="REGULATOR OF MICROTUBULE DYNAMICS PROTEIN"/>
    <property type="match status" value="1"/>
</dbReference>
<evidence type="ECO:0000256" key="4">
    <source>
        <dbReference type="SAM" id="SignalP"/>
    </source>
</evidence>
<protein>
    <submittedName>
        <fullName evidence="5">Uncharacterized protein</fullName>
    </submittedName>
</protein>
<organism evidence="5 6">
    <name type="scientific">Thermoflavifilum aggregans</name>
    <dbReference type="NCBI Taxonomy" id="454188"/>
    <lineage>
        <taxon>Bacteria</taxon>
        <taxon>Pseudomonadati</taxon>
        <taxon>Bacteroidota</taxon>
        <taxon>Chitinophagia</taxon>
        <taxon>Chitinophagales</taxon>
        <taxon>Chitinophagaceae</taxon>
        <taxon>Thermoflavifilum</taxon>
    </lineage>
</organism>
<dbReference type="EMBL" id="PGFG01000001">
    <property type="protein sequence ID" value="PJJ75939.1"/>
    <property type="molecule type" value="Genomic_DNA"/>
</dbReference>
<feature type="chain" id="PRO_5014857618" evidence="4">
    <location>
        <begin position="21"/>
        <end position="253"/>
    </location>
</feature>
<evidence type="ECO:0000256" key="1">
    <source>
        <dbReference type="ARBA" id="ARBA00004245"/>
    </source>
</evidence>
<dbReference type="PANTHER" id="PTHR16056:SF16">
    <property type="entry name" value="REGULATOR OF MICROTUBULE DYNAMICS PROTEIN 1"/>
    <property type="match status" value="1"/>
</dbReference>
<keyword evidence="4" id="KW-0732">Signal</keyword>
<dbReference type="GO" id="GO:0005737">
    <property type="term" value="C:cytoplasm"/>
    <property type="evidence" value="ECO:0007669"/>
    <property type="project" value="TreeGrafter"/>
</dbReference>
<keyword evidence="3" id="KW-0206">Cytoskeleton</keyword>
<dbReference type="AlphaFoldDB" id="A0A2M9CVL3"/>
<dbReference type="GO" id="GO:0005876">
    <property type="term" value="C:spindle microtubule"/>
    <property type="evidence" value="ECO:0007669"/>
    <property type="project" value="TreeGrafter"/>
</dbReference>
<feature type="signal peptide" evidence="4">
    <location>
        <begin position="1"/>
        <end position="20"/>
    </location>
</feature>
<keyword evidence="6" id="KW-1185">Reference proteome</keyword>
<sequence>MYKYLLWLILLFGWAMQAWAQQDAGYEEEQQALQLVAQMHEPEAIRQYQHAIARHPHDARLYANASLLASHLALITDNLSEKKSWLTLARQYADSAQNLDPALPDGKLAFAEATFQQALLLGAKEKINGFKMALTAVRQVTAADSLNALAWNLLGRIQLQLATMSVVERSAARLLFGQIPEASLQQAIHSFQRCMQLDRRLISNYYDLATAYHANGQDEQAIHTAQQALRLKSIRQGDDMWKQRCQSLIKNLQ</sequence>
<dbReference type="GO" id="GO:0097431">
    <property type="term" value="C:mitotic spindle pole"/>
    <property type="evidence" value="ECO:0007669"/>
    <property type="project" value="TreeGrafter"/>
</dbReference>
<dbReference type="RefSeq" id="WP_157853841.1">
    <property type="nucleotide sequence ID" value="NZ_PGFG01000001.1"/>
</dbReference>
<name>A0A2M9CVL3_9BACT</name>
<evidence type="ECO:0000313" key="5">
    <source>
        <dbReference type="EMBL" id="PJJ75939.1"/>
    </source>
</evidence>
<dbReference type="OrthoDB" id="9813878at2"/>
<evidence type="ECO:0000256" key="3">
    <source>
        <dbReference type="ARBA" id="ARBA00023212"/>
    </source>
</evidence>
<comment type="caution">
    <text evidence="5">The sequence shown here is derived from an EMBL/GenBank/DDBJ whole genome shotgun (WGS) entry which is preliminary data.</text>
</comment>
<evidence type="ECO:0000256" key="2">
    <source>
        <dbReference type="ARBA" id="ARBA00022490"/>
    </source>
</evidence>
<dbReference type="Proteomes" id="UP000230000">
    <property type="component" value="Unassembled WGS sequence"/>
</dbReference>
<dbReference type="Gene3D" id="1.25.40.10">
    <property type="entry name" value="Tetratricopeptide repeat domain"/>
    <property type="match status" value="2"/>
</dbReference>
<dbReference type="SUPFAM" id="SSF48452">
    <property type="entry name" value="TPR-like"/>
    <property type="match status" value="1"/>
</dbReference>
<keyword evidence="2" id="KW-0963">Cytoplasm</keyword>
<accession>A0A2M9CVL3</accession>
<dbReference type="InterPro" id="IPR011990">
    <property type="entry name" value="TPR-like_helical_dom_sf"/>
</dbReference>
<gene>
    <name evidence="5" type="ORF">BXY57_1533</name>
</gene>
<evidence type="ECO:0000313" key="6">
    <source>
        <dbReference type="Proteomes" id="UP000230000"/>
    </source>
</evidence>
<comment type="subcellular location">
    <subcellularLocation>
        <location evidence="1">Cytoplasm</location>
        <location evidence="1">Cytoskeleton</location>
    </subcellularLocation>
</comment>
<proteinExistence type="predicted"/>
<reference evidence="5 6" key="1">
    <citation type="submission" date="2017-11" db="EMBL/GenBank/DDBJ databases">
        <title>Genomic Encyclopedia of Archaeal and Bacterial Type Strains, Phase II (KMG-II): From Individual Species to Whole Genera.</title>
        <authorList>
            <person name="Goeker M."/>
        </authorList>
    </citation>
    <scope>NUCLEOTIDE SEQUENCE [LARGE SCALE GENOMIC DNA]</scope>
    <source>
        <strain evidence="5 6">DSM 27268</strain>
    </source>
</reference>